<evidence type="ECO:0000313" key="2">
    <source>
        <dbReference type="EMBL" id="CAG7729995.1"/>
    </source>
</evidence>
<feature type="non-terminal residue" evidence="2">
    <location>
        <position position="1"/>
    </location>
</feature>
<proteinExistence type="predicted"/>
<feature type="compositionally biased region" description="Low complexity" evidence="1">
    <location>
        <begin position="9"/>
        <end position="24"/>
    </location>
</feature>
<dbReference type="Proteomes" id="UP000708208">
    <property type="component" value="Unassembled WGS sequence"/>
</dbReference>
<keyword evidence="3" id="KW-1185">Reference proteome</keyword>
<accession>A0A8J2P2Y2</accession>
<protein>
    <submittedName>
        <fullName evidence="2">Uncharacterized protein</fullName>
    </submittedName>
</protein>
<dbReference type="AlphaFoldDB" id="A0A8J2P2Y2"/>
<evidence type="ECO:0000256" key="1">
    <source>
        <dbReference type="SAM" id="MobiDB-lite"/>
    </source>
</evidence>
<gene>
    <name evidence="2" type="ORF">AFUS01_LOCUS18675</name>
</gene>
<reference evidence="2" key="1">
    <citation type="submission" date="2021-06" db="EMBL/GenBank/DDBJ databases">
        <authorList>
            <person name="Hodson N. C."/>
            <person name="Mongue J. A."/>
            <person name="Jaron S. K."/>
        </authorList>
    </citation>
    <scope>NUCLEOTIDE SEQUENCE</scope>
</reference>
<name>A0A8J2P2Y2_9HEXA</name>
<dbReference type="EMBL" id="CAJVCH010187553">
    <property type="protein sequence ID" value="CAG7729995.1"/>
    <property type="molecule type" value="Genomic_DNA"/>
</dbReference>
<evidence type="ECO:0000313" key="3">
    <source>
        <dbReference type="Proteomes" id="UP000708208"/>
    </source>
</evidence>
<comment type="caution">
    <text evidence="2">The sequence shown here is derived from an EMBL/GenBank/DDBJ whole genome shotgun (WGS) entry which is preliminary data.</text>
</comment>
<sequence length="45" mass="5191">TGSSEDYDSSNSSTESEESIPSAEDLTSKGKLWRFLWDLSENRYW</sequence>
<feature type="region of interest" description="Disordered" evidence="1">
    <location>
        <begin position="1"/>
        <end position="25"/>
    </location>
</feature>
<organism evidence="2 3">
    <name type="scientific">Allacma fusca</name>
    <dbReference type="NCBI Taxonomy" id="39272"/>
    <lineage>
        <taxon>Eukaryota</taxon>
        <taxon>Metazoa</taxon>
        <taxon>Ecdysozoa</taxon>
        <taxon>Arthropoda</taxon>
        <taxon>Hexapoda</taxon>
        <taxon>Collembola</taxon>
        <taxon>Symphypleona</taxon>
        <taxon>Sminthuridae</taxon>
        <taxon>Allacma</taxon>
    </lineage>
</organism>